<evidence type="ECO:0000313" key="3">
    <source>
        <dbReference type="Proteomes" id="UP000216189"/>
    </source>
</evidence>
<accession>A0ABX4EKX3</accession>
<sequence>MTTINKNFFFAPWASGLGATRRAAMLLLVMMLTMTAQTAWAQDAISGLTYNTAGGYYEINDAQDLVDLATYVNGGNNASGKTFKQTHDINMSSISNLEPIGSQPKNNNPTPFNGTYDGQGNAIIGLTVNTFSPYAGLFGKLQGGRVRNVTMVNPHVTSNDNSIGMN</sequence>
<dbReference type="Proteomes" id="UP000216189">
    <property type="component" value="Unassembled WGS sequence"/>
</dbReference>
<gene>
    <name evidence="2" type="ORF">CIK91_00165</name>
</gene>
<protein>
    <submittedName>
        <fullName evidence="2">Uncharacterized protein</fullName>
    </submittedName>
</protein>
<feature type="signal peptide" evidence="1">
    <location>
        <begin position="1"/>
        <end position="41"/>
    </location>
</feature>
<evidence type="ECO:0000313" key="2">
    <source>
        <dbReference type="EMBL" id="OYP57483.1"/>
    </source>
</evidence>
<feature type="chain" id="PRO_5047466152" evidence="1">
    <location>
        <begin position="42"/>
        <end position="166"/>
    </location>
</feature>
<comment type="caution">
    <text evidence="2">The sequence shown here is derived from an EMBL/GenBank/DDBJ whole genome shotgun (WGS) entry which is preliminary data.</text>
</comment>
<dbReference type="RefSeq" id="WP_144263788.1">
    <property type="nucleotide sequence ID" value="NZ_CP091802.1"/>
</dbReference>
<proteinExistence type="predicted"/>
<dbReference type="EMBL" id="NPJF01000001">
    <property type="protein sequence ID" value="OYP57483.1"/>
    <property type="molecule type" value="Genomic_DNA"/>
</dbReference>
<evidence type="ECO:0000256" key="1">
    <source>
        <dbReference type="SAM" id="SignalP"/>
    </source>
</evidence>
<dbReference type="Gene3D" id="2.160.20.110">
    <property type="match status" value="1"/>
</dbReference>
<keyword evidence="1" id="KW-0732">Signal</keyword>
<keyword evidence="3" id="KW-1185">Reference proteome</keyword>
<organism evidence="2 3">
    <name type="scientific">Segatella bryantii</name>
    <name type="common">Prevotella bryantii</name>
    <dbReference type="NCBI Taxonomy" id="77095"/>
    <lineage>
        <taxon>Bacteria</taxon>
        <taxon>Pseudomonadati</taxon>
        <taxon>Bacteroidota</taxon>
        <taxon>Bacteroidia</taxon>
        <taxon>Bacteroidales</taxon>
        <taxon>Prevotellaceae</taxon>
        <taxon>Segatella</taxon>
    </lineage>
</organism>
<reference evidence="2 3" key="1">
    <citation type="submission" date="2017-08" db="EMBL/GenBank/DDBJ databases">
        <title>Comparative genomics of non-oral Prevotella species.</title>
        <authorList>
            <person name="Accetto T."/>
            <person name="Nograsek B."/>
            <person name="Avgustin G."/>
        </authorList>
    </citation>
    <scope>NUCLEOTIDE SEQUENCE [LARGE SCALE GENOMIC DNA]</scope>
    <source>
        <strain evidence="2 3">TC1-1</strain>
    </source>
</reference>
<name>A0ABX4EKX3_SEGBR</name>